<organism evidence="1 2">
    <name type="scientific">Populus alba x Populus x berolinensis</name>
    <dbReference type="NCBI Taxonomy" id="444605"/>
    <lineage>
        <taxon>Eukaryota</taxon>
        <taxon>Viridiplantae</taxon>
        <taxon>Streptophyta</taxon>
        <taxon>Embryophyta</taxon>
        <taxon>Tracheophyta</taxon>
        <taxon>Spermatophyta</taxon>
        <taxon>Magnoliopsida</taxon>
        <taxon>eudicotyledons</taxon>
        <taxon>Gunneridae</taxon>
        <taxon>Pentapetalae</taxon>
        <taxon>rosids</taxon>
        <taxon>fabids</taxon>
        <taxon>Malpighiales</taxon>
        <taxon>Salicaceae</taxon>
        <taxon>Saliceae</taxon>
        <taxon>Populus</taxon>
    </lineage>
</organism>
<accession>A0AAD6M147</accession>
<dbReference type="AlphaFoldDB" id="A0AAD6M147"/>
<keyword evidence="2" id="KW-1185">Reference proteome</keyword>
<proteinExistence type="predicted"/>
<comment type="caution">
    <text evidence="1">The sequence shown here is derived from an EMBL/GenBank/DDBJ whole genome shotgun (WGS) entry which is preliminary data.</text>
</comment>
<dbReference type="Proteomes" id="UP001164929">
    <property type="component" value="Chromosome 12"/>
</dbReference>
<evidence type="ECO:0000313" key="1">
    <source>
        <dbReference type="EMBL" id="KAJ6977021.1"/>
    </source>
</evidence>
<reference evidence="1" key="1">
    <citation type="journal article" date="2023" name="Mol. Ecol. Resour.">
        <title>Chromosome-level genome assembly of a triploid poplar Populus alba 'Berolinensis'.</title>
        <authorList>
            <person name="Chen S."/>
            <person name="Yu Y."/>
            <person name="Wang X."/>
            <person name="Wang S."/>
            <person name="Zhang T."/>
            <person name="Zhou Y."/>
            <person name="He R."/>
            <person name="Meng N."/>
            <person name="Wang Y."/>
            <person name="Liu W."/>
            <person name="Liu Z."/>
            <person name="Liu J."/>
            <person name="Guo Q."/>
            <person name="Huang H."/>
            <person name="Sederoff R.R."/>
            <person name="Wang G."/>
            <person name="Qu G."/>
            <person name="Chen S."/>
        </authorList>
    </citation>
    <scope>NUCLEOTIDE SEQUENCE</scope>
    <source>
        <strain evidence="1">SC-2020</strain>
    </source>
</reference>
<dbReference type="EMBL" id="JAQIZT010000012">
    <property type="protein sequence ID" value="KAJ6977021.1"/>
    <property type="molecule type" value="Genomic_DNA"/>
</dbReference>
<evidence type="ECO:0000313" key="2">
    <source>
        <dbReference type="Proteomes" id="UP001164929"/>
    </source>
</evidence>
<gene>
    <name evidence="1" type="ORF">NC653_029029</name>
</gene>
<name>A0AAD6M147_9ROSI</name>
<protein>
    <submittedName>
        <fullName evidence="1">Uncharacterized protein</fullName>
    </submittedName>
</protein>
<sequence>MPPEPQQSRLGELIGLNRDTELRQMEGLPFEGSDQQRQRVVPLAITPASAAVPTLHADPLFIAQIVKAVIEAMLVPRPRQFQ</sequence>